<evidence type="ECO:0000256" key="3">
    <source>
        <dbReference type="ARBA" id="ARBA00022729"/>
    </source>
</evidence>
<accession>A0A3P9LSM6</accession>
<sequence length="573" mass="64502">MHRTCLFAFTDEMMKCVMGGGRQGNRQSIPAGLLISRRWHLWLTNSGGMMWFLIFLLPLGGSSRIKTQETPHWGKHNHEEAVAVTTRPYIYRCRSPNMEDFTCWWHPLDNLTGGEEVTYLLTYSKDKGPRYECPDYTTGGPNSCHFDRSHTSVWTSYCMNVTAITPQWNYTSKGLCLDVADIVETEAPINLTFVLTDAGKDETGHNIRLSWVYPKPEDLQYGWITLEYEMQYRQVTEPDRWKVKHPLREPHVELLGLRVGDYVVRVRSRSHNNGLWSKWSSPLLMSIPDHLSSGTPTGKVLVLVLVVGVGVVALLVFTFGIMPHSKRIKEYFMPAIPKPRIMGIDPLLLKKGHLEEINRHFSNFHGYRPPSYSEEAWDHVSADDLYVTAPKDLSTLKGALKFPSHLTPLSATHSIPIQNPVSYVQNVSPYCTSPPEAFAPLLDAPPLWQVPEIVSVPGTDYSMMEHPALANTIPASSPTACIASHSPPQDFYTCVELLKDSGEVHLVPCLPPAYCREFLPFPSIELAAKDEKKKLVEFQVQRSTIKDPQSERNEATVPLLPVSVADTGYVSAC</sequence>
<evidence type="ECO:0000259" key="9">
    <source>
        <dbReference type="PROSITE" id="PS50853"/>
    </source>
</evidence>
<keyword evidence="3" id="KW-0732">Signal</keyword>
<dbReference type="InterPro" id="IPR036116">
    <property type="entry name" value="FN3_sf"/>
</dbReference>
<dbReference type="PROSITE" id="PS50853">
    <property type="entry name" value="FN3"/>
    <property type="match status" value="1"/>
</dbReference>
<reference evidence="10 11" key="2">
    <citation type="submission" date="2017-04" db="EMBL/GenBank/DDBJ databases">
        <title>CpG methylation of centromeres and impact of large insertions on vertebrate speciation.</title>
        <authorList>
            <person name="Ichikawa K."/>
            <person name="Yoshimura J."/>
            <person name="Morishita S."/>
        </authorList>
    </citation>
    <scope>NUCLEOTIDE SEQUENCE</scope>
    <source>
        <strain evidence="10 11">HNI</strain>
    </source>
</reference>
<proteinExistence type="predicted"/>
<evidence type="ECO:0000256" key="2">
    <source>
        <dbReference type="ARBA" id="ARBA00022692"/>
    </source>
</evidence>
<evidence type="ECO:0000256" key="6">
    <source>
        <dbReference type="ARBA" id="ARBA00023170"/>
    </source>
</evidence>
<dbReference type="AlphaFoldDB" id="A0A3P9LSM6"/>
<dbReference type="PANTHER" id="PTHR23037">
    <property type="entry name" value="CYTOKINE RECEPTOR"/>
    <property type="match status" value="1"/>
</dbReference>
<dbReference type="Proteomes" id="UP000265180">
    <property type="component" value="Chromosome 2"/>
</dbReference>
<protein>
    <recommendedName>
        <fullName evidence="9">Fibronectin type-III domain-containing protein</fullName>
    </recommendedName>
</protein>
<evidence type="ECO:0000256" key="8">
    <source>
        <dbReference type="SAM" id="Phobius"/>
    </source>
</evidence>
<evidence type="ECO:0000313" key="10">
    <source>
        <dbReference type="Ensembl" id="ENSORLP00020023754.1"/>
    </source>
</evidence>
<evidence type="ECO:0000256" key="1">
    <source>
        <dbReference type="ARBA" id="ARBA00004479"/>
    </source>
</evidence>
<dbReference type="InterPro" id="IPR013783">
    <property type="entry name" value="Ig-like_fold"/>
</dbReference>
<dbReference type="SUPFAM" id="SSF49265">
    <property type="entry name" value="Fibronectin type III"/>
    <property type="match status" value="2"/>
</dbReference>
<keyword evidence="6" id="KW-0675">Receptor</keyword>
<dbReference type="PANTHER" id="PTHR23037:SF46">
    <property type="entry name" value="INTERLEUKIN 5 RECEPTOR SUBUNIT ALPHA"/>
    <property type="match status" value="1"/>
</dbReference>
<reference evidence="10" key="4">
    <citation type="submission" date="2025-09" db="UniProtKB">
        <authorList>
            <consortium name="Ensembl"/>
        </authorList>
    </citation>
    <scope>IDENTIFICATION</scope>
    <source>
        <strain evidence="10">HNI</strain>
    </source>
</reference>
<evidence type="ECO:0000313" key="11">
    <source>
        <dbReference type="Proteomes" id="UP000265180"/>
    </source>
</evidence>
<feature type="transmembrane region" description="Helical" evidence="8">
    <location>
        <begin position="300"/>
        <end position="322"/>
    </location>
</feature>
<keyword evidence="4 8" id="KW-1133">Transmembrane helix</keyword>
<keyword evidence="5 8" id="KW-0472">Membrane</keyword>
<dbReference type="FunFam" id="2.60.40.10:FF:000287">
    <property type="entry name" value="Prolactin receptor"/>
    <property type="match status" value="1"/>
</dbReference>
<feature type="transmembrane region" description="Helical" evidence="8">
    <location>
        <begin position="39"/>
        <end position="59"/>
    </location>
</feature>
<evidence type="ECO:0000256" key="4">
    <source>
        <dbReference type="ARBA" id="ARBA00022989"/>
    </source>
</evidence>
<dbReference type="Gene3D" id="2.60.40.10">
    <property type="entry name" value="Immunoglobulins"/>
    <property type="match status" value="2"/>
</dbReference>
<comment type="subcellular location">
    <subcellularLocation>
        <location evidence="1">Membrane</location>
        <topology evidence="1">Single-pass type I membrane protein</topology>
    </subcellularLocation>
</comment>
<name>A0A3P9LSM6_ORYLA</name>
<dbReference type="GO" id="GO:0016020">
    <property type="term" value="C:membrane"/>
    <property type="evidence" value="ECO:0007669"/>
    <property type="project" value="UniProtKB-SubCell"/>
</dbReference>
<dbReference type="Pfam" id="PF09067">
    <property type="entry name" value="EpoR_lig-bind"/>
    <property type="match status" value="1"/>
</dbReference>
<keyword evidence="7" id="KW-0325">Glycoprotein</keyword>
<evidence type="ECO:0000256" key="5">
    <source>
        <dbReference type="ARBA" id="ARBA00023136"/>
    </source>
</evidence>
<keyword evidence="2 8" id="KW-0812">Transmembrane</keyword>
<dbReference type="Ensembl" id="ENSORLT00020008775.1">
    <property type="protein sequence ID" value="ENSORLP00020023754.1"/>
    <property type="gene ID" value="ENSORLG00020004755.1"/>
</dbReference>
<dbReference type="InterPro" id="IPR015152">
    <property type="entry name" value="Growth/epo_recpt_lig-bind"/>
</dbReference>
<feature type="domain" description="Fibronectin type-III" evidence="9">
    <location>
        <begin position="187"/>
        <end position="290"/>
    </location>
</feature>
<reference evidence="10" key="3">
    <citation type="submission" date="2025-08" db="UniProtKB">
        <authorList>
            <consortium name="Ensembl"/>
        </authorList>
    </citation>
    <scope>IDENTIFICATION</scope>
    <source>
        <strain evidence="10">HNI</strain>
    </source>
</reference>
<evidence type="ECO:0000256" key="7">
    <source>
        <dbReference type="ARBA" id="ARBA00023180"/>
    </source>
</evidence>
<organism evidence="10 11">
    <name type="scientific">Oryzias latipes</name>
    <name type="common">Japanese rice fish</name>
    <name type="synonym">Japanese killifish</name>
    <dbReference type="NCBI Taxonomy" id="8090"/>
    <lineage>
        <taxon>Eukaryota</taxon>
        <taxon>Metazoa</taxon>
        <taxon>Chordata</taxon>
        <taxon>Craniata</taxon>
        <taxon>Vertebrata</taxon>
        <taxon>Euteleostomi</taxon>
        <taxon>Actinopterygii</taxon>
        <taxon>Neopterygii</taxon>
        <taxon>Teleostei</taxon>
        <taxon>Neoteleostei</taxon>
        <taxon>Acanthomorphata</taxon>
        <taxon>Ovalentaria</taxon>
        <taxon>Atherinomorphae</taxon>
        <taxon>Beloniformes</taxon>
        <taxon>Adrianichthyidae</taxon>
        <taxon>Oryziinae</taxon>
        <taxon>Oryzias</taxon>
    </lineage>
</organism>
<dbReference type="InterPro" id="IPR003961">
    <property type="entry name" value="FN3_dom"/>
</dbReference>
<reference key="1">
    <citation type="journal article" date="2007" name="Nature">
        <title>The medaka draft genome and insights into vertebrate genome evolution.</title>
        <authorList>
            <person name="Kasahara M."/>
            <person name="Naruse K."/>
            <person name="Sasaki S."/>
            <person name="Nakatani Y."/>
            <person name="Qu W."/>
            <person name="Ahsan B."/>
            <person name="Yamada T."/>
            <person name="Nagayasu Y."/>
            <person name="Doi K."/>
            <person name="Kasai Y."/>
            <person name="Jindo T."/>
            <person name="Kobayashi D."/>
            <person name="Shimada A."/>
            <person name="Toyoda A."/>
            <person name="Kuroki Y."/>
            <person name="Fujiyama A."/>
            <person name="Sasaki T."/>
            <person name="Shimizu A."/>
            <person name="Asakawa S."/>
            <person name="Shimizu N."/>
            <person name="Hashimoto S."/>
            <person name="Yang J."/>
            <person name="Lee Y."/>
            <person name="Matsushima K."/>
            <person name="Sugano S."/>
            <person name="Sakaizumi M."/>
            <person name="Narita T."/>
            <person name="Ohishi K."/>
            <person name="Haga S."/>
            <person name="Ohta F."/>
            <person name="Nomoto H."/>
            <person name="Nogata K."/>
            <person name="Morishita T."/>
            <person name="Endo T."/>
            <person name="Shin-I T."/>
            <person name="Takeda H."/>
            <person name="Morishita S."/>
            <person name="Kohara Y."/>
        </authorList>
    </citation>
    <scope>NUCLEOTIDE SEQUENCE [LARGE SCALE GENOMIC DNA]</scope>
    <source>
        <strain>Hd-rR</strain>
    </source>
</reference>